<feature type="domain" description="HNH nuclease" evidence="1">
    <location>
        <begin position="23"/>
        <end position="64"/>
    </location>
</feature>
<organism evidence="2">
    <name type="scientific">marine sediment metagenome</name>
    <dbReference type="NCBI Taxonomy" id="412755"/>
    <lineage>
        <taxon>unclassified sequences</taxon>
        <taxon>metagenomes</taxon>
        <taxon>ecological metagenomes</taxon>
    </lineage>
</organism>
<comment type="caution">
    <text evidence="2">The sequence shown here is derived from an EMBL/GenBank/DDBJ whole genome shotgun (WGS) entry which is preliminary data.</text>
</comment>
<gene>
    <name evidence="2" type="ORF">LCGC14_2733300</name>
</gene>
<protein>
    <recommendedName>
        <fullName evidence="1">HNH nuclease domain-containing protein</fullName>
    </recommendedName>
</protein>
<sequence length="91" mass="10967">MLYLAKDDFFYPMCNKDSYVLEHRLVVAKSLGRNLHRWEIVHHINHVKDDNRLQNLQLVSDDRHKQITILERRIVHLEKKNAALKAQLQKR</sequence>
<evidence type="ECO:0000259" key="1">
    <source>
        <dbReference type="Pfam" id="PF13392"/>
    </source>
</evidence>
<proteinExistence type="predicted"/>
<accession>A0A0F8Z6Q0</accession>
<dbReference type="InterPro" id="IPR044925">
    <property type="entry name" value="His-Me_finger_sf"/>
</dbReference>
<reference evidence="2" key="1">
    <citation type="journal article" date="2015" name="Nature">
        <title>Complex archaea that bridge the gap between prokaryotes and eukaryotes.</title>
        <authorList>
            <person name="Spang A."/>
            <person name="Saw J.H."/>
            <person name="Jorgensen S.L."/>
            <person name="Zaremba-Niedzwiedzka K."/>
            <person name="Martijn J."/>
            <person name="Lind A.E."/>
            <person name="van Eijk R."/>
            <person name="Schleper C."/>
            <person name="Guy L."/>
            <person name="Ettema T.J."/>
        </authorList>
    </citation>
    <scope>NUCLEOTIDE SEQUENCE</scope>
</reference>
<dbReference type="InterPro" id="IPR003615">
    <property type="entry name" value="HNH_nuc"/>
</dbReference>
<dbReference type="Pfam" id="PF13392">
    <property type="entry name" value="HNH_3"/>
    <property type="match status" value="1"/>
</dbReference>
<evidence type="ECO:0000313" key="2">
    <source>
        <dbReference type="EMBL" id="KKK89418.1"/>
    </source>
</evidence>
<name>A0A0F8Z6Q0_9ZZZZ</name>
<dbReference type="SUPFAM" id="SSF54060">
    <property type="entry name" value="His-Me finger endonucleases"/>
    <property type="match status" value="1"/>
</dbReference>
<dbReference type="EMBL" id="LAZR01049539">
    <property type="protein sequence ID" value="KKK89418.1"/>
    <property type="molecule type" value="Genomic_DNA"/>
</dbReference>
<dbReference type="Gene3D" id="3.90.75.20">
    <property type="match status" value="1"/>
</dbReference>
<dbReference type="AlphaFoldDB" id="A0A0F8Z6Q0"/>